<evidence type="ECO:0000313" key="2">
    <source>
        <dbReference type="Proteomes" id="UP000464402"/>
    </source>
</evidence>
<name>A0A857F243_9GAMM</name>
<proteinExistence type="predicted"/>
<dbReference type="Proteomes" id="UP000464402">
    <property type="component" value="Chromosome"/>
</dbReference>
<sequence length="105" mass="11717">MKLVLATLFISSSVFSISHPPNETKPVHAISRVSEAACIRSYSKKEYVACIKLVDSAILKAYWVGKLNQFCNSKLNKTGEKEKQCSEVALITDTLNEMGDNYLEE</sequence>
<accession>A0A857F243</accession>
<dbReference type="EMBL" id="CP043727">
    <property type="protein sequence ID" value="QHB33590.1"/>
    <property type="molecule type" value="Genomic_DNA"/>
</dbReference>
<evidence type="ECO:0000313" key="1">
    <source>
        <dbReference type="EMBL" id="QHB33590.1"/>
    </source>
</evidence>
<dbReference type="RefSeq" id="WP_159679455.1">
    <property type="nucleotide sequence ID" value="NZ_CP043727.1"/>
</dbReference>
<protein>
    <submittedName>
        <fullName evidence="1">Uncharacterized protein</fullName>
    </submittedName>
</protein>
<dbReference type="KEGG" id="yca:F0T03_16440"/>
<reference evidence="2" key="1">
    <citation type="submission" date="2019-09" db="EMBL/GenBank/DDBJ databases">
        <title>Yersinia canariae sp. nov., isolated from a human yersiniosis case.</title>
        <authorList>
            <person name="Nguyen S.V."/>
            <person name="Greig D."/>
            <person name="Hurley D."/>
            <person name="Cao Y."/>
            <person name="McCabe E."/>
            <person name="Mitchell M."/>
            <person name="Jenkins C."/>
            <person name="Fanning S."/>
        </authorList>
    </citation>
    <scope>NUCLEOTIDE SEQUENCE [LARGE SCALE GENOMIC DNA]</scope>
    <source>
        <strain evidence="2">NCTC 14382</strain>
    </source>
</reference>
<dbReference type="AlphaFoldDB" id="A0A857F243"/>
<gene>
    <name evidence="1" type="ORF">F0T03_16440</name>
</gene>
<organism evidence="1 2">
    <name type="scientific">Yersinia canariae</name>
    <dbReference type="NCBI Taxonomy" id="2607663"/>
    <lineage>
        <taxon>Bacteria</taxon>
        <taxon>Pseudomonadati</taxon>
        <taxon>Pseudomonadota</taxon>
        <taxon>Gammaproteobacteria</taxon>
        <taxon>Enterobacterales</taxon>
        <taxon>Yersiniaceae</taxon>
        <taxon>Yersinia</taxon>
    </lineage>
</organism>
<keyword evidence="2" id="KW-1185">Reference proteome</keyword>